<keyword evidence="3" id="KW-0812">Transmembrane</keyword>
<sequence length="143" mass="16699">MLQTERGFTLIEALFALSILSIILLLIPRQQVEQIEKLELQHFFDTLEMDVLYLQSTAGMQENDIPYVLKFNPDSYSIVLDRFREIKREYPAQFSLVTSFPKNVEFYISGVIKNPQTIRVSLAGEPYQIVFPLGKGRYYVEKR</sequence>
<dbReference type="STRING" id="545501.BN997_04068"/>
<dbReference type="NCBIfam" id="TIGR02532">
    <property type="entry name" value="IV_pilin_GFxxxE"/>
    <property type="match status" value="1"/>
</dbReference>
<dbReference type="OrthoDB" id="1653576at2"/>
<evidence type="ECO:0000313" key="4">
    <source>
        <dbReference type="EMBL" id="CEI84133.1"/>
    </source>
</evidence>
<keyword evidence="3" id="KW-1133">Transmembrane helix</keyword>
<feature type="transmembrane region" description="Helical" evidence="3">
    <location>
        <begin position="6"/>
        <end position="27"/>
    </location>
</feature>
<organism evidence="4 5">
    <name type="scientific">Oceanobacillus oncorhynchi</name>
    <dbReference type="NCBI Taxonomy" id="545501"/>
    <lineage>
        <taxon>Bacteria</taxon>
        <taxon>Bacillati</taxon>
        <taxon>Bacillota</taxon>
        <taxon>Bacilli</taxon>
        <taxon>Bacillales</taxon>
        <taxon>Bacillaceae</taxon>
        <taxon>Oceanobacillus</taxon>
    </lineage>
</organism>
<dbReference type="Pfam" id="PF07963">
    <property type="entry name" value="N_methyl"/>
    <property type="match status" value="1"/>
</dbReference>
<evidence type="ECO:0000256" key="2">
    <source>
        <dbReference type="ARBA" id="ARBA00023287"/>
    </source>
</evidence>
<keyword evidence="5" id="KW-1185">Reference proteome</keyword>
<dbReference type="PIRSF" id="PIRSF021292">
    <property type="entry name" value="Competence_ComGD"/>
    <property type="match status" value="1"/>
</dbReference>
<accession>A0A0A1MM24</accession>
<gene>
    <name evidence="4" type="ORF">BN997_04068</name>
</gene>
<dbReference type="EMBL" id="CDGG01000001">
    <property type="protein sequence ID" value="CEI84133.1"/>
    <property type="molecule type" value="Genomic_DNA"/>
</dbReference>
<dbReference type="InterPro" id="IPR012902">
    <property type="entry name" value="N_methyl_site"/>
</dbReference>
<evidence type="ECO:0000256" key="3">
    <source>
        <dbReference type="SAM" id="Phobius"/>
    </source>
</evidence>
<keyword evidence="2" id="KW-0178">Competence</keyword>
<reference evidence="4 5" key="1">
    <citation type="submission" date="2014-11" db="EMBL/GenBank/DDBJ databases">
        <authorList>
            <person name="Urmite Genomes Urmite Genomes"/>
        </authorList>
    </citation>
    <scope>NUCLEOTIDE SEQUENCE [LARGE SCALE GENOMIC DNA]</scope>
    <source>
        <strain evidence="4 5">Oc5</strain>
    </source>
</reference>
<evidence type="ECO:0000313" key="5">
    <source>
        <dbReference type="Proteomes" id="UP000040453"/>
    </source>
</evidence>
<proteinExistence type="predicted"/>
<comment type="subcellular location">
    <subcellularLocation>
        <location evidence="1">Cell surface</location>
    </subcellularLocation>
</comment>
<dbReference type="NCBIfam" id="NF040982">
    <property type="entry name" value="ComGD"/>
    <property type="match status" value="1"/>
</dbReference>
<evidence type="ECO:0008006" key="6">
    <source>
        <dbReference type="Google" id="ProtNLM"/>
    </source>
</evidence>
<evidence type="ECO:0000256" key="1">
    <source>
        <dbReference type="ARBA" id="ARBA00004241"/>
    </source>
</evidence>
<dbReference type="AlphaFoldDB" id="A0A0A1MM24"/>
<name>A0A0A1MM24_9BACI</name>
<protein>
    <recommendedName>
        <fullName evidence="6">Competence protein ComGD</fullName>
    </recommendedName>
</protein>
<dbReference type="GO" id="GO:0030420">
    <property type="term" value="P:establishment of competence for transformation"/>
    <property type="evidence" value="ECO:0007669"/>
    <property type="project" value="UniProtKB-KW"/>
</dbReference>
<dbReference type="PROSITE" id="PS00409">
    <property type="entry name" value="PROKAR_NTER_METHYL"/>
    <property type="match status" value="1"/>
</dbReference>
<dbReference type="Proteomes" id="UP000040453">
    <property type="component" value="Unassembled WGS sequence"/>
</dbReference>
<dbReference type="GO" id="GO:0009986">
    <property type="term" value="C:cell surface"/>
    <property type="evidence" value="ECO:0007669"/>
    <property type="project" value="UniProtKB-SubCell"/>
</dbReference>
<dbReference type="RefSeq" id="WP_042534763.1">
    <property type="nucleotide sequence ID" value="NZ_CAXOIH010000001.1"/>
</dbReference>
<keyword evidence="3" id="KW-0472">Membrane</keyword>
<dbReference type="InterPro" id="IPR016785">
    <property type="entry name" value="ComGD"/>
</dbReference>